<keyword evidence="9" id="KW-1185">Reference proteome</keyword>
<keyword evidence="5 7" id="KW-0408">Iron</keyword>
<evidence type="ECO:0000256" key="2">
    <source>
        <dbReference type="ARBA" id="ARBA00022617"/>
    </source>
</evidence>
<dbReference type="InterPro" id="IPR036396">
    <property type="entry name" value="Cyt_P450_sf"/>
</dbReference>
<organism evidence="8 9">
    <name type="scientific">Conidiobolus coronatus (strain ATCC 28846 / CBS 209.66 / NRRL 28638)</name>
    <name type="common">Delacroixia coronata</name>
    <dbReference type="NCBI Taxonomy" id="796925"/>
    <lineage>
        <taxon>Eukaryota</taxon>
        <taxon>Fungi</taxon>
        <taxon>Fungi incertae sedis</taxon>
        <taxon>Zoopagomycota</taxon>
        <taxon>Entomophthoromycotina</taxon>
        <taxon>Entomophthoromycetes</taxon>
        <taxon>Entomophthorales</taxon>
        <taxon>Ancylistaceae</taxon>
        <taxon>Conidiobolus</taxon>
    </lineage>
</organism>
<dbReference type="InterPro" id="IPR001128">
    <property type="entry name" value="Cyt_P450"/>
</dbReference>
<keyword evidence="4" id="KW-0560">Oxidoreductase</keyword>
<dbReference type="GO" id="GO:0005506">
    <property type="term" value="F:iron ion binding"/>
    <property type="evidence" value="ECO:0007669"/>
    <property type="project" value="InterPro"/>
</dbReference>
<feature type="binding site" description="axial binding residue" evidence="7">
    <location>
        <position position="168"/>
    </location>
    <ligand>
        <name>heme</name>
        <dbReference type="ChEBI" id="CHEBI:30413"/>
    </ligand>
    <ligandPart>
        <name>Fe</name>
        <dbReference type="ChEBI" id="CHEBI:18248"/>
    </ligandPart>
</feature>
<dbReference type="SUPFAM" id="SSF48264">
    <property type="entry name" value="Cytochrome P450"/>
    <property type="match status" value="1"/>
</dbReference>
<dbReference type="PRINTS" id="PR00385">
    <property type="entry name" value="P450"/>
</dbReference>
<dbReference type="GO" id="GO:0004497">
    <property type="term" value="F:monooxygenase activity"/>
    <property type="evidence" value="ECO:0007669"/>
    <property type="project" value="UniProtKB-KW"/>
</dbReference>
<gene>
    <name evidence="8" type="ORF">CONCODRAFT_36094</name>
</gene>
<evidence type="ECO:0000313" key="8">
    <source>
        <dbReference type="EMBL" id="KXN73116.1"/>
    </source>
</evidence>
<dbReference type="PANTHER" id="PTHR24291">
    <property type="entry name" value="CYTOCHROME P450 FAMILY 4"/>
    <property type="match status" value="1"/>
</dbReference>
<dbReference type="PANTHER" id="PTHR24291:SF50">
    <property type="entry name" value="BIFUNCTIONAL ALBAFLAVENONE MONOOXYGENASE_TERPENE SYNTHASE"/>
    <property type="match status" value="1"/>
</dbReference>
<dbReference type="GO" id="GO:0020037">
    <property type="term" value="F:heme binding"/>
    <property type="evidence" value="ECO:0007669"/>
    <property type="project" value="InterPro"/>
</dbReference>
<dbReference type="Gene3D" id="1.10.630.10">
    <property type="entry name" value="Cytochrome P450"/>
    <property type="match status" value="1"/>
</dbReference>
<accession>A0A137PDN8</accession>
<protein>
    <submittedName>
        <fullName evidence="8">Cytochrome P450</fullName>
    </submittedName>
</protein>
<dbReference type="OrthoDB" id="1470350at2759"/>
<evidence type="ECO:0000256" key="1">
    <source>
        <dbReference type="ARBA" id="ARBA00010617"/>
    </source>
</evidence>
<dbReference type="EMBL" id="KQ964441">
    <property type="protein sequence ID" value="KXN73116.1"/>
    <property type="molecule type" value="Genomic_DNA"/>
</dbReference>
<dbReference type="OMA" id="GAGERMC"/>
<proteinExistence type="inferred from homology"/>
<dbReference type="CDD" id="cd00302">
    <property type="entry name" value="cytochrome_P450"/>
    <property type="match status" value="1"/>
</dbReference>
<evidence type="ECO:0000256" key="6">
    <source>
        <dbReference type="ARBA" id="ARBA00023033"/>
    </source>
</evidence>
<dbReference type="PRINTS" id="PR00463">
    <property type="entry name" value="EP450I"/>
</dbReference>
<evidence type="ECO:0000256" key="5">
    <source>
        <dbReference type="ARBA" id="ARBA00023004"/>
    </source>
</evidence>
<dbReference type="Pfam" id="PF00067">
    <property type="entry name" value="p450"/>
    <property type="match status" value="1"/>
</dbReference>
<comment type="similarity">
    <text evidence="1">Belongs to the cytochrome P450 family.</text>
</comment>
<reference evidence="8 9" key="1">
    <citation type="journal article" date="2015" name="Genome Biol. Evol.">
        <title>Phylogenomic analyses indicate that early fungi evolved digesting cell walls of algal ancestors of land plants.</title>
        <authorList>
            <person name="Chang Y."/>
            <person name="Wang S."/>
            <person name="Sekimoto S."/>
            <person name="Aerts A.L."/>
            <person name="Choi C."/>
            <person name="Clum A."/>
            <person name="LaButti K.M."/>
            <person name="Lindquist E.A."/>
            <person name="Yee Ngan C."/>
            <person name="Ohm R.A."/>
            <person name="Salamov A.A."/>
            <person name="Grigoriev I.V."/>
            <person name="Spatafora J.W."/>
            <person name="Berbee M.L."/>
        </authorList>
    </citation>
    <scope>NUCLEOTIDE SEQUENCE [LARGE SCALE GENOMIC DNA]</scope>
    <source>
        <strain evidence="8 9">NRRL 28638</strain>
    </source>
</reference>
<sequence>MEKGDKLTDKEIRDNIMMFVMAGHDTTALSLVVAIHFLCKHPNYQDQARREALTVFGKPGNDKKVSISHEQLKQLPFIDSIIKESLRMYPPVAFLPPRVNKNELIVNGIHIPKHSIIVVETFHIQNSTKYWQNPSEFNPYRFFESSDSAKSPHPATSWSPFGAGERMCSGSGFSMMEQRISLALLLLNYELEFSQESKRDSPLDYLCNSTLSSEGVIVNFNEILY</sequence>
<evidence type="ECO:0000313" key="9">
    <source>
        <dbReference type="Proteomes" id="UP000070444"/>
    </source>
</evidence>
<evidence type="ECO:0000256" key="3">
    <source>
        <dbReference type="ARBA" id="ARBA00022723"/>
    </source>
</evidence>
<dbReference type="GO" id="GO:0016705">
    <property type="term" value="F:oxidoreductase activity, acting on paired donors, with incorporation or reduction of molecular oxygen"/>
    <property type="evidence" value="ECO:0007669"/>
    <property type="project" value="InterPro"/>
</dbReference>
<comment type="cofactor">
    <cofactor evidence="7">
        <name>heme</name>
        <dbReference type="ChEBI" id="CHEBI:30413"/>
    </cofactor>
</comment>
<dbReference type="InterPro" id="IPR002401">
    <property type="entry name" value="Cyt_P450_E_grp-I"/>
</dbReference>
<keyword evidence="2 7" id="KW-0349">Heme</keyword>
<evidence type="ECO:0000256" key="7">
    <source>
        <dbReference type="PIRSR" id="PIRSR602401-1"/>
    </source>
</evidence>
<name>A0A137PDN8_CONC2</name>
<keyword evidence="3 7" id="KW-0479">Metal-binding</keyword>
<keyword evidence="6" id="KW-0503">Monooxygenase</keyword>
<dbReference type="STRING" id="796925.A0A137PDN8"/>
<dbReference type="Proteomes" id="UP000070444">
    <property type="component" value="Unassembled WGS sequence"/>
</dbReference>
<dbReference type="InterPro" id="IPR050196">
    <property type="entry name" value="Cytochrome_P450_Monoox"/>
</dbReference>
<dbReference type="AlphaFoldDB" id="A0A137PDN8"/>
<evidence type="ECO:0000256" key="4">
    <source>
        <dbReference type="ARBA" id="ARBA00023002"/>
    </source>
</evidence>